<feature type="transmembrane region" description="Helical" evidence="1">
    <location>
        <begin position="52"/>
        <end position="72"/>
    </location>
</feature>
<keyword evidence="1" id="KW-0812">Transmembrane</keyword>
<dbReference type="PANTHER" id="PTHR37314">
    <property type="entry name" value="SLR0142 PROTEIN"/>
    <property type="match status" value="1"/>
</dbReference>
<feature type="transmembrane region" description="Helical" evidence="1">
    <location>
        <begin position="252"/>
        <end position="271"/>
    </location>
</feature>
<feature type="transmembrane region" description="Helical" evidence="1">
    <location>
        <begin position="131"/>
        <end position="151"/>
    </location>
</feature>
<dbReference type="PANTHER" id="PTHR37314:SF4">
    <property type="entry name" value="UPF0700 TRANSMEMBRANE PROTEIN YOAK"/>
    <property type="match status" value="1"/>
</dbReference>
<feature type="transmembrane region" description="Helical" evidence="1">
    <location>
        <begin position="157"/>
        <end position="177"/>
    </location>
</feature>
<evidence type="ECO:0000313" key="2">
    <source>
        <dbReference type="EMBL" id="MDU0341986.1"/>
    </source>
</evidence>
<dbReference type="Proteomes" id="UP001254257">
    <property type="component" value="Unassembled WGS sequence"/>
</dbReference>
<keyword evidence="1" id="KW-0472">Membrane</keyword>
<gene>
    <name evidence="2" type="ORF">RKE40_18990</name>
</gene>
<dbReference type="InterPro" id="IPR010699">
    <property type="entry name" value="DUF1275"/>
</dbReference>
<accession>A0ABU3SB28</accession>
<feature type="transmembrane region" description="Helical" evidence="1">
    <location>
        <begin position="92"/>
        <end position="119"/>
    </location>
</feature>
<name>A0ABU3SB28_9HYPH</name>
<evidence type="ECO:0000256" key="1">
    <source>
        <dbReference type="SAM" id="Phobius"/>
    </source>
</evidence>
<proteinExistence type="predicted"/>
<dbReference type="Pfam" id="PF06912">
    <property type="entry name" value="DUF1275"/>
    <property type="match status" value="1"/>
</dbReference>
<protein>
    <submittedName>
        <fullName evidence="2">YoaK family protein</fullName>
    </submittedName>
</protein>
<keyword evidence="3" id="KW-1185">Reference proteome</keyword>
<dbReference type="EMBL" id="JAWDID010000031">
    <property type="protein sequence ID" value="MDU0341986.1"/>
    <property type="molecule type" value="Genomic_DNA"/>
</dbReference>
<reference evidence="2 3" key="1">
    <citation type="submission" date="2023-09" db="EMBL/GenBank/DDBJ databases">
        <title>Whole genome shotgun sequencing (WGS) of Bosea sp. ZW T0_25, isolated from stored onions (Allium cepa).</title>
        <authorList>
            <person name="Stoll D.A."/>
            <person name="Huch M."/>
        </authorList>
    </citation>
    <scope>NUCLEOTIDE SEQUENCE [LARGE SCALE GENOMIC DNA]</scope>
    <source>
        <strain evidence="2 3">ZW T0_25</strain>
    </source>
</reference>
<organism evidence="2 3">
    <name type="scientific">Bosea rubneri</name>
    <dbReference type="NCBI Taxonomy" id="3075434"/>
    <lineage>
        <taxon>Bacteria</taxon>
        <taxon>Pseudomonadati</taxon>
        <taxon>Pseudomonadota</taxon>
        <taxon>Alphaproteobacteria</taxon>
        <taxon>Hyphomicrobiales</taxon>
        <taxon>Boseaceae</taxon>
        <taxon>Bosea</taxon>
    </lineage>
</organism>
<sequence length="277" mass="29413">MECVETLDASVAHQQWIASAFEPRPSKTAILPRFRIFHWVAAHKRTLATDEFLGNTLAFIAGAINAGGFLAVGQYTSHVTGFVSSIADNLVLGSLGIVLVGVTALVTFVSGSACSAVLINWGRRNAPGRQYAYPLGLEAALLLLFGALGSASGAFPGLLLLAAPLLCFIMGLQNATITKISGARMRTTHLTGMVTDIGIEMGKLFYWNRRHGPPGARTVAADRRKLAILLRVVGMFFAGGIVGAVGFAQLGYVFTVPLAAILLGFVWPTFVRIGKRP</sequence>
<evidence type="ECO:0000313" key="3">
    <source>
        <dbReference type="Proteomes" id="UP001254257"/>
    </source>
</evidence>
<keyword evidence="1" id="KW-1133">Transmembrane helix</keyword>
<comment type="caution">
    <text evidence="2">The sequence shown here is derived from an EMBL/GenBank/DDBJ whole genome shotgun (WGS) entry which is preliminary data.</text>
</comment>
<feature type="transmembrane region" description="Helical" evidence="1">
    <location>
        <begin position="226"/>
        <end position="246"/>
    </location>
</feature>